<feature type="region of interest" description="Disordered" evidence="1">
    <location>
        <begin position="22"/>
        <end position="47"/>
    </location>
</feature>
<dbReference type="SMART" id="SM00642">
    <property type="entry name" value="Aamy"/>
    <property type="match status" value="1"/>
</dbReference>
<dbReference type="SUPFAM" id="SSF51011">
    <property type="entry name" value="Glycosyl hydrolase domain"/>
    <property type="match status" value="1"/>
</dbReference>
<dbReference type="EC" id="3.2.1.1" evidence="4"/>
<dbReference type="SUPFAM" id="SSF51445">
    <property type="entry name" value="(Trans)glycosidases"/>
    <property type="match status" value="1"/>
</dbReference>
<dbReference type="InterPro" id="IPR014756">
    <property type="entry name" value="Ig_E-set"/>
</dbReference>
<dbReference type="InterPro" id="IPR006047">
    <property type="entry name" value="GH13_cat_dom"/>
</dbReference>
<evidence type="ECO:0000313" key="5">
    <source>
        <dbReference type="Proteomes" id="UP000035722"/>
    </source>
</evidence>
<feature type="chain" id="PRO_5001529818" evidence="2">
    <location>
        <begin position="24"/>
        <end position="1016"/>
    </location>
</feature>
<evidence type="ECO:0000256" key="1">
    <source>
        <dbReference type="SAM" id="MobiDB-lite"/>
    </source>
</evidence>
<dbReference type="RefSeq" id="WP_152683916.1">
    <property type="nucleotide sequence ID" value="NZ_CAQI01000053.1"/>
</dbReference>
<keyword evidence="5" id="KW-1185">Reference proteome</keyword>
<feature type="domain" description="Glycosyl hydrolase family 13 catalytic" evidence="3">
    <location>
        <begin position="60"/>
        <end position="519"/>
    </location>
</feature>
<name>A0A024H7U6_9MICC</name>
<dbReference type="InterPro" id="IPR013780">
    <property type="entry name" value="Glyco_hydro_b"/>
</dbReference>
<feature type="signal peptide" evidence="2">
    <location>
        <begin position="1"/>
        <end position="23"/>
    </location>
</feature>
<reference evidence="5" key="1">
    <citation type="journal article" date="2014" name="Genome Announc.">
        <title>Genome Sequence of Arthrobacter siccitolerans 4J27, a Xeroprotectant-Producing Desiccation-Tolerant Microorganism.</title>
        <authorList>
            <person name="Manzanera M."/>
            <person name="Santa-Cruz-Calvo L."/>
            <person name="Vilchez J.I."/>
            <person name="Garcia-Fontana C."/>
            <person name="Silva-Castro G.A."/>
            <person name="Calvo C."/>
            <person name="Gonzalez-Lopez J."/>
        </authorList>
    </citation>
    <scope>NUCLEOTIDE SEQUENCE [LARGE SCALE GENOMIC DNA]</scope>
    <source>
        <strain evidence="5">4J27</strain>
    </source>
</reference>
<evidence type="ECO:0000256" key="2">
    <source>
        <dbReference type="SAM" id="SignalP"/>
    </source>
</evidence>
<evidence type="ECO:0000259" key="3">
    <source>
        <dbReference type="SMART" id="SM00642"/>
    </source>
</evidence>
<keyword evidence="4" id="KW-0378">Hydrolase</keyword>
<dbReference type="GO" id="GO:0004556">
    <property type="term" value="F:alpha-amylase activity"/>
    <property type="evidence" value="ECO:0007669"/>
    <property type="project" value="UniProtKB-EC"/>
</dbReference>
<dbReference type="CDD" id="cd12962">
    <property type="entry name" value="X25_BaPul_like"/>
    <property type="match status" value="2"/>
</dbReference>
<dbReference type="GO" id="GO:0005975">
    <property type="term" value="P:carbohydrate metabolic process"/>
    <property type="evidence" value="ECO:0007669"/>
    <property type="project" value="InterPro"/>
</dbReference>
<dbReference type="InterPro" id="IPR017853">
    <property type="entry name" value="GH"/>
</dbReference>
<dbReference type="Pfam" id="PF00128">
    <property type="entry name" value="Alpha-amylase"/>
    <property type="match status" value="1"/>
</dbReference>
<accession>A0A024H7U6</accession>
<dbReference type="InterPro" id="IPR013783">
    <property type="entry name" value="Ig-like_fold"/>
</dbReference>
<gene>
    <name evidence="4" type="primary">amy</name>
    <name evidence="4" type="ORF">ARTSIC4J27_3822</name>
</gene>
<dbReference type="STRING" id="861266.ARTSIC4J27_3822"/>
<dbReference type="InterPro" id="IPR054409">
    <property type="entry name" value="X25_BaPul-like"/>
</dbReference>
<dbReference type="PANTHER" id="PTHR10357:SF209">
    <property type="entry name" value="PERIPLASMIC ALPHA-AMYLASE"/>
    <property type="match status" value="1"/>
</dbReference>
<dbReference type="Pfam" id="PF22058">
    <property type="entry name" value="X25_BaPul_like"/>
    <property type="match status" value="2"/>
</dbReference>
<dbReference type="CDD" id="cd11339">
    <property type="entry name" value="AmyAc_bac_CMD_like_2"/>
    <property type="match status" value="1"/>
</dbReference>
<dbReference type="SUPFAM" id="SSF81296">
    <property type="entry name" value="E set domains"/>
    <property type="match status" value="1"/>
</dbReference>
<keyword evidence="4" id="KW-0326">Glycosidase</keyword>
<comment type="caution">
    <text evidence="4">The sequence shown here is derived from an EMBL/GenBank/DDBJ whole genome shotgun (WGS) entry which is preliminary data.</text>
</comment>
<dbReference type="EMBL" id="CAQI01000053">
    <property type="protein sequence ID" value="CCQ47826.1"/>
    <property type="molecule type" value="Genomic_DNA"/>
</dbReference>
<organism evidence="4 5">
    <name type="scientific">Pseudarthrobacter siccitolerans</name>
    <dbReference type="NCBI Taxonomy" id="861266"/>
    <lineage>
        <taxon>Bacteria</taxon>
        <taxon>Bacillati</taxon>
        <taxon>Actinomycetota</taxon>
        <taxon>Actinomycetes</taxon>
        <taxon>Micrococcales</taxon>
        <taxon>Micrococcaceae</taxon>
        <taxon>Pseudarthrobacter</taxon>
    </lineage>
</organism>
<dbReference type="Gene3D" id="2.60.40.10">
    <property type="entry name" value="Immunoglobulins"/>
    <property type="match status" value="2"/>
</dbReference>
<dbReference type="Gene3D" id="2.60.40.1180">
    <property type="entry name" value="Golgi alpha-mannosidase II"/>
    <property type="match status" value="1"/>
</dbReference>
<protein>
    <submittedName>
        <fullName evidence="4">Alpha-amylase</fullName>
        <ecNumber evidence="4">3.2.1.1</ecNumber>
    </submittedName>
</protein>
<dbReference type="OrthoDB" id="9805159at2"/>
<proteinExistence type="predicted"/>
<sequence>MRSAAALVAAVVAISASVLPAQAAPGGKDPGSNGQGNKNPGSTSALHSLRAPVTDENFYFVMADRFSNGSSTNDDGGLGSDPMVSGFDPTKKGFYNGGDLAGLLDKIDYIQGLGTTSIWLTPSFKNKAVQPEDKSAGYHGYWITDFTQIDPHLGTNDELKALIDEAHSRGMKVYFDIITNHTADVIGYEEGARKGYVSKDAVPYRTAEGAAFDDRDYAGTGNFPKLSPATSFPYKPVLEPGEENLKVPAWLNDPTLYHNRGDTTFVGEDSFYGDFFGLDDLFTEHPKVVDGMKDIYKTWIGDFGVDGFRIDTMKHVNNEFWQEFGPDVLSYAKEHGKDEFFMFGEVFDTTKSFTSQFTTRNSMQAVLDFPFQDAARNFASKGHDATALETFFAGDDWYTDADSNVYQLPTFLGNHDMGRIGSFIAADNPGSTDAEQVARDQLAHELMYFSRGNPVIYYGDEQGFTGPGGDQDARQTLFASQVPEYLDDDLLGTDATHGTDNFNTGHPLYAKISQLAELTKEHPALRDGAHQHRYASDGPGIYAFSRTDAGDQREYVVALNNSEQPQTAEVPTYIGKRNYTRIYGEGADEAKTSEDGKLAVTVPALSALVYQSSGRIPHSKAAPAVVLQAPAPAQGDNGRLKVTADVDGSSFYEVTFEARTAGGEWQPIGTDDTAPYQVFHDVAALDAGTPVEYRATVLDNGGHTAASQPRAATVPAPVLTLQKPIEGSSVKGSVELSATADPEKASHVVSFERSVAGGDWTAVGSDDSSPVYSVKDDVSGLGDGTQVRYRATMSGTGFNASSEVRTVTVGDAPQPDSVTVAGSLNQAMGCAKPWDPECTQAMMVLDPADNIWRLTVDALPAGKYEYKAALNGNWNVNYGADGAFNGSNIVLDHPGGPVTFRYDNSTHQLSTVYASQQPKAVSVAGSLGSELGCSADWLPECDQAQLALDPADLVWKLTVPNLPAGSYEFKAALDRSWNVNYGANGGPNGGNIPFAHDGGPVTFRYDHFTHLISAAQ</sequence>
<dbReference type="Proteomes" id="UP000035722">
    <property type="component" value="Unassembled WGS sequence"/>
</dbReference>
<dbReference type="Gene3D" id="3.20.20.80">
    <property type="entry name" value="Glycosidases"/>
    <property type="match status" value="1"/>
</dbReference>
<evidence type="ECO:0000313" key="4">
    <source>
        <dbReference type="EMBL" id="CCQ47826.1"/>
    </source>
</evidence>
<dbReference type="PANTHER" id="PTHR10357">
    <property type="entry name" value="ALPHA-AMYLASE FAMILY MEMBER"/>
    <property type="match status" value="1"/>
</dbReference>
<feature type="compositionally biased region" description="Polar residues" evidence="1">
    <location>
        <begin position="35"/>
        <end position="46"/>
    </location>
</feature>
<dbReference type="AlphaFoldDB" id="A0A024H7U6"/>
<keyword evidence="2" id="KW-0732">Signal</keyword>